<gene>
    <name evidence="7" type="ORF">OUZ56_013550</name>
</gene>
<comment type="caution">
    <text evidence="7">The sequence shown here is derived from an EMBL/GenBank/DDBJ whole genome shotgun (WGS) entry which is preliminary data.</text>
</comment>
<accession>A0ABQ9Z7F1</accession>
<reference evidence="7 8" key="1">
    <citation type="journal article" date="2023" name="Nucleic Acids Res.">
        <title>The hologenome of Daphnia magna reveals possible DNA methylation and microbiome-mediated evolution of the host genome.</title>
        <authorList>
            <person name="Chaturvedi A."/>
            <person name="Li X."/>
            <person name="Dhandapani V."/>
            <person name="Marshall H."/>
            <person name="Kissane S."/>
            <person name="Cuenca-Cambronero M."/>
            <person name="Asole G."/>
            <person name="Calvet F."/>
            <person name="Ruiz-Romero M."/>
            <person name="Marangio P."/>
            <person name="Guigo R."/>
            <person name="Rago D."/>
            <person name="Mirbahai L."/>
            <person name="Eastwood N."/>
            <person name="Colbourne J.K."/>
            <person name="Zhou J."/>
            <person name="Mallon E."/>
            <person name="Orsini L."/>
        </authorList>
    </citation>
    <scope>NUCLEOTIDE SEQUENCE [LARGE SCALE GENOMIC DNA]</scope>
    <source>
        <strain evidence="7">LRV0_1</strain>
    </source>
</reference>
<dbReference type="SUPFAM" id="SSF52317">
    <property type="entry name" value="Class I glutamine amidotransferase-like"/>
    <property type="match status" value="1"/>
</dbReference>
<evidence type="ECO:0000313" key="8">
    <source>
        <dbReference type="Proteomes" id="UP001234178"/>
    </source>
</evidence>
<sequence length="187" mass="20954">MPTKCLGKDMFKMTYCLRSIVFTNEDLFHNLQLPRQNSTYKTVGVREQCVESDIIALETPGAFLLQQGYKAIIILGGLNSVYAVDALLYDPPIFMLRSFSAGNFYGKQIPNKELGGTVERKDVRDGQFEIQVEMECLLLKGLETRQMVLLTHGDSVDRVAEGLRCVVKSLRHIISAIAEITESSSMI</sequence>
<keyword evidence="5" id="KW-0067">ATP-binding</keyword>
<keyword evidence="8" id="KW-1185">Reference proteome</keyword>
<protein>
    <recommendedName>
        <fullName evidence="6">Glutamine amidotransferase domain-containing protein</fullName>
    </recommendedName>
</protein>
<evidence type="ECO:0000256" key="3">
    <source>
        <dbReference type="ARBA" id="ARBA00022749"/>
    </source>
</evidence>
<dbReference type="Proteomes" id="UP001234178">
    <property type="component" value="Unassembled WGS sequence"/>
</dbReference>
<dbReference type="InterPro" id="IPR029062">
    <property type="entry name" value="Class_I_gatase-like"/>
</dbReference>
<evidence type="ECO:0000256" key="5">
    <source>
        <dbReference type="ARBA" id="ARBA00022840"/>
    </source>
</evidence>
<feature type="domain" description="Glutamine amidotransferase" evidence="6">
    <location>
        <begin position="47"/>
        <end position="179"/>
    </location>
</feature>
<dbReference type="PANTHER" id="PTHR11922:SF2">
    <property type="entry name" value="GMP SYNTHASE [GLUTAMINE-HYDROLYZING]"/>
    <property type="match status" value="1"/>
</dbReference>
<dbReference type="EMBL" id="JAOYFB010000002">
    <property type="protein sequence ID" value="KAK4008410.1"/>
    <property type="molecule type" value="Genomic_DNA"/>
</dbReference>
<proteinExistence type="predicted"/>
<dbReference type="Gene3D" id="3.40.50.880">
    <property type="match status" value="1"/>
</dbReference>
<evidence type="ECO:0000259" key="6">
    <source>
        <dbReference type="Pfam" id="PF00117"/>
    </source>
</evidence>
<keyword evidence="1" id="KW-0436">Ligase</keyword>
<keyword evidence="3" id="KW-0332">GMP biosynthesis</keyword>
<evidence type="ECO:0000256" key="2">
    <source>
        <dbReference type="ARBA" id="ARBA00022741"/>
    </source>
</evidence>
<name>A0ABQ9Z7F1_9CRUS</name>
<keyword evidence="2" id="KW-0547">Nucleotide-binding</keyword>
<evidence type="ECO:0000313" key="7">
    <source>
        <dbReference type="EMBL" id="KAK4008410.1"/>
    </source>
</evidence>
<dbReference type="Pfam" id="PF00117">
    <property type="entry name" value="GATase"/>
    <property type="match status" value="1"/>
</dbReference>
<evidence type="ECO:0000256" key="1">
    <source>
        <dbReference type="ARBA" id="ARBA00022598"/>
    </source>
</evidence>
<dbReference type="PANTHER" id="PTHR11922">
    <property type="entry name" value="GMP SYNTHASE-RELATED"/>
    <property type="match status" value="1"/>
</dbReference>
<evidence type="ECO:0000256" key="4">
    <source>
        <dbReference type="ARBA" id="ARBA00022755"/>
    </source>
</evidence>
<organism evidence="7 8">
    <name type="scientific">Daphnia magna</name>
    <dbReference type="NCBI Taxonomy" id="35525"/>
    <lineage>
        <taxon>Eukaryota</taxon>
        <taxon>Metazoa</taxon>
        <taxon>Ecdysozoa</taxon>
        <taxon>Arthropoda</taxon>
        <taxon>Crustacea</taxon>
        <taxon>Branchiopoda</taxon>
        <taxon>Diplostraca</taxon>
        <taxon>Cladocera</taxon>
        <taxon>Anomopoda</taxon>
        <taxon>Daphniidae</taxon>
        <taxon>Daphnia</taxon>
    </lineage>
</organism>
<keyword evidence="4" id="KW-0658">Purine biosynthesis</keyword>
<dbReference type="InterPro" id="IPR017926">
    <property type="entry name" value="GATASE"/>
</dbReference>